<keyword evidence="8 12" id="KW-0256">Endoplasmic reticulum</keyword>
<comment type="pathway">
    <text evidence="3 12">Protein modification; protein glycosylation.</text>
</comment>
<feature type="transmembrane region" description="Helical" evidence="12">
    <location>
        <begin position="31"/>
        <end position="51"/>
    </location>
</feature>
<dbReference type="InterPro" id="IPR055373">
    <property type="entry name" value="Ribophorin_II_N"/>
</dbReference>
<feature type="domain" description="Ribophorin II C-terminal" evidence="16">
    <location>
        <begin position="556"/>
        <end position="653"/>
    </location>
</feature>
<comment type="caution">
    <text evidence="12">Lacks conserved residue(s) required for the propagation of feature annotation.</text>
</comment>
<dbReference type="Pfam" id="PF25147">
    <property type="entry name" value="Ribophorin_II_C"/>
    <property type="match status" value="1"/>
</dbReference>
<dbReference type="Pfam" id="PF23861">
    <property type="entry name" value="Ribophorin_II_2nd"/>
    <property type="match status" value="1"/>
</dbReference>
<feature type="transmembrane region" description="Helical" evidence="12">
    <location>
        <begin position="631"/>
        <end position="650"/>
    </location>
</feature>
<evidence type="ECO:0000259" key="15">
    <source>
        <dbReference type="Pfam" id="PF23861"/>
    </source>
</evidence>
<comment type="function">
    <text evidence="1 12">Subunit of the oligosaccharyl transferase (OST) complex that catalyzes the initial transfer of a defined glycan (Glc(3)Man(9)GlcNAc(2) in eukaryotes) from the lipid carrier dolichol-pyrophosphate to an asparagine residue within an Asn-X-Ser/Thr consensus motif in nascent polypeptide chains, the first step in protein N-glycosylation. N-glycosylation occurs cotranslationally and the complex associates with the Sec61 complex at the channel-forming translocon complex that mediates protein translocation across the endoplasmic reticulum (ER). All subunits are required for a maximal enzyme activity.</text>
</comment>
<evidence type="ECO:0000256" key="3">
    <source>
        <dbReference type="ARBA" id="ARBA00004922"/>
    </source>
</evidence>
<keyword evidence="7" id="KW-0732">Signal</keyword>
<dbReference type="InterPro" id="IPR055374">
    <property type="entry name" value="Ribophorin_II_3rd"/>
</dbReference>
<evidence type="ECO:0000256" key="11">
    <source>
        <dbReference type="ARBA" id="ARBA00046750"/>
    </source>
</evidence>
<comment type="subunit">
    <text evidence="11">Component of the oligosaccharyltransferase (OST) complex. OST exists in two different complex forms which contain common core subunits RPN1, RPN2, OST48, OST4, DAD1 and TMEM258, either STT3A or STT3B as catalytic subunits, and form-specific accessory subunits. STT3A complex assembly occurs through the formation of 3 subcomplexes. Subcomplex 1 contains RPN1 and TMEM258, subcomplex 2 contains the STT3A-specific subunits STT3A, DC2/OSTC, and KCP2 as well as the core subunit OST4, and subcomplex 3 contains RPN2, DAD1, and OST48. The STT3A complex can form stable complexes with the Sec61 complex or with both the Sec61 and TRAP complexes. Interacts with DDI2. Interacts with TMEM35A/NACHO.</text>
</comment>
<evidence type="ECO:0000256" key="2">
    <source>
        <dbReference type="ARBA" id="ARBA00004477"/>
    </source>
</evidence>
<protein>
    <recommendedName>
        <fullName evidence="5 12">Dolichyl-diphosphooligosaccharide--protein glycosyltransferase subunit 2</fullName>
    </recommendedName>
    <alternativeName>
        <fullName evidence="12">Ribophorin-2</fullName>
    </alternativeName>
</protein>
<dbReference type="UniPathway" id="UPA00378"/>
<sequence length="654" mass="71301">MLPCQHKLTQEVSSVFKTTMRRGEWMSIPRFLLATVLGAQLCCALTLSTYFGPEDKARLKSLFTSQRALADVPSAHYAAYGLGLLGEKIANPQEFCKVLKTVDQKNLESLYHAASGSKALGNCPLDIAEGKATLQAALKEDSSVVQLYHAVLALKALGVSVDSGKVSQLLLAALKKDDSMANLGYAFHVASVLGGNVSPFTDRIEDAIVQADEVGNELLQFEGGLSVTATILSGVYRLSEAAKKAPTLSKEQVLKFSNYLLSRKNVQQVKGAALLYDVLKLLTTNSYHVPVAISVSGSSALSKAAPTVVVQVTDLLGAPLGPLSVLLSKAVRLLDGQVVMERKPFNAAKEDPSLYVYNFISNKPRRGFYKLSLNAVPVKTDARLLGNSDAEVNVKVLTDVEVVGLEIGTADRDQTAAPKMTPVAFRSKLAQTVEADHHQKLVMKFSLKDVLHGDVMSAHQAFVHLYHVETKREIVFLAEPDSSVIYRFDLDLFQKAKDMGYLSGKYDLSLIIGDAVIANPFKWHLASLQLTLPPNPSPPKPTVDVHAPKPEIKHLFREQEKRPPAFLSNAFCGLVLAPLLLLIVLWARIGVNLSNFPFSLSTIVFHLGLLAIFGLFGYFWLQLNMFTTLKYLAGLGTVTFISGHGMLTRLSQKK</sequence>
<accession>G3MM45</accession>
<keyword evidence="10 12" id="KW-0472">Membrane</keyword>
<dbReference type="GO" id="GO:0008250">
    <property type="term" value="C:oligosaccharyltransferase complex"/>
    <property type="evidence" value="ECO:0007669"/>
    <property type="project" value="UniProtKB-UniRule"/>
</dbReference>
<feature type="transmembrane region" description="Helical" evidence="12">
    <location>
        <begin position="598"/>
        <end position="619"/>
    </location>
</feature>
<evidence type="ECO:0000259" key="13">
    <source>
        <dbReference type="Pfam" id="PF05817"/>
    </source>
</evidence>
<dbReference type="PANTHER" id="PTHR12640">
    <property type="entry name" value="RIBOPHORIN II"/>
    <property type="match status" value="1"/>
</dbReference>
<feature type="transmembrane region" description="Helical" evidence="12">
    <location>
        <begin position="566"/>
        <end position="586"/>
    </location>
</feature>
<comment type="subcellular location">
    <subcellularLocation>
        <location evidence="2 12">Endoplasmic reticulum membrane</location>
        <topology evidence="2 12">Multi-pass membrane protein</topology>
    </subcellularLocation>
</comment>
<name>G3MM45_AMBMU</name>
<evidence type="ECO:0000256" key="12">
    <source>
        <dbReference type="RuleBase" id="RU366029"/>
    </source>
</evidence>
<evidence type="ECO:0000256" key="9">
    <source>
        <dbReference type="ARBA" id="ARBA00022989"/>
    </source>
</evidence>
<evidence type="ECO:0000259" key="16">
    <source>
        <dbReference type="Pfam" id="PF25147"/>
    </source>
</evidence>
<proteinExistence type="evidence at transcript level"/>
<evidence type="ECO:0000256" key="1">
    <source>
        <dbReference type="ARBA" id="ARBA00002791"/>
    </source>
</evidence>
<evidence type="ECO:0000256" key="10">
    <source>
        <dbReference type="ARBA" id="ARBA00023136"/>
    </source>
</evidence>
<dbReference type="GO" id="GO:0006487">
    <property type="term" value="P:protein N-linked glycosylation"/>
    <property type="evidence" value="ECO:0007669"/>
    <property type="project" value="UniProtKB-UniRule"/>
</dbReference>
<evidence type="ECO:0000256" key="4">
    <source>
        <dbReference type="ARBA" id="ARBA00009038"/>
    </source>
</evidence>
<feature type="domain" description="Ribophorin II second" evidence="15">
    <location>
        <begin position="291"/>
        <end position="396"/>
    </location>
</feature>
<feature type="domain" description="Ribophorin II third" evidence="14">
    <location>
        <begin position="405"/>
        <end position="530"/>
    </location>
</feature>
<dbReference type="PANTHER" id="PTHR12640:SF0">
    <property type="entry name" value="DOLICHYL-DIPHOSPHOOLIGOSACCHARIDE--PROTEIN GLYCOSYLTRANSFERASE SUBUNIT 2"/>
    <property type="match status" value="1"/>
</dbReference>
<evidence type="ECO:0000259" key="14">
    <source>
        <dbReference type="Pfam" id="PF23860"/>
    </source>
</evidence>
<dbReference type="Pfam" id="PF23860">
    <property type="entry name" value="Ribophorin_II_3rd"/>
    <property type="match status" value="1"/>
</dbReference>
<organism evidence="17">
    <name type="scientific">Amblyomma maculatum</name>
    <name type="common">Gulf Coast tick</name>
    <dbReference type="NCBI Taxonomy" id="34609"/>
    <lineage>
        <taxon>Eukaryota</taxon>
        <taxon>Metazoa</taxon>
        <taxon>Ecdysozoa</taxon>
        <taxon>Arthropoda</taxon>
        <taxon>Chelicerata</taxon>
        <taxon>Arachnida</taxon>
        <taxon>Acari</taxon>
        <taxon>Parasitiformes</taxon>
        <taxon>Ixodida</taxon>
        <taxon>Ixodoidea</taxon>
        <taxon>Ixodidae</taxon>
        <taxon>Amblyomminae</taxon>
        <taxon>Amblyomma</taxon>
    </lineage>
</organism>
<dbReference type="Pfam" id="PF05817">
    <property type="entry name" value="Ribophorin_II"/>
    <property type="match status" value="1"/>
</dbReference>
<dbReference type="InterPro" id="IPR056790">
    <property type="entry name" value="Ribophorin_II_C"/>
</dbReference>
<dbReference type="EMBL" id="JO842946">
    <property type="protein sequence ID" value="AEO34563.1"/>
    <property type="molecule type" value="mRNA"/>
</dbReference>
<evidence type="ECO:0000256" key="8">
    <source>
        <dbReference type="ARBA" id="ARBA00022824"/>
    </source>
</evidence>
<feature type="domain" description="Ribophorin II N-terminal" evidence="13">
    <location>
        <begin position="53"/>
        <end position="283"/>
    </location>
</feature>
<keyword evidence="6 12" id="KW-0812">Transmembrane</keyword>
<dbReference type="InterPro" id="IPR008814">
    <property type="entry name" value="Swp1"/>
</dbReference>
<evidence type="ECO:0000256" key="7">
    <source>
        <dbReference type="ARBA" id="ARBA00022729"/>
    </source>
</evidence>
<evidence type="ECO:0000313" key="17">
    <source>
        <dbReference type="EMBL" id="AEO34563.1"/>
    </source>
</evidence>
<comment type="similarity">
    <text evidence="4 12">Belongs to the SWP1 family.</text>
</comment>
<dbReference type="InterPro" id="IPR055375">
    <property type="entry name" value="Ribophorin_II_2nd"/>
</dbReference>
<keyword evidence="9 12" id="KW-1133">Transmembrane helix</keyword>
<dbReference type="AlphaFoldDB" id="G3MM45"/>
<evidence type="ECO:0000256" key="6">
    <source>
        <dbReference type="ARBA" id="ARBA00022692"/>
    </source>
</evidence>
<evidence type="ECO:0000256" key="5">
    <source>
        <dbReference type="ARBA" id="ARBA00017612"/>
    </source>
</evidence>
<reference evidence="17" key="1">
    <citation type="journal article" date="2011" name="PLoS ONE">
        <title>A deep insight into the sialotranscriptome of the gulf coast tick, Amblyomma maculatum.</title>
        <authorList>
            <person name="Karim S."/>
            <person name="Singh P."/>
            <person name="Ribeiro J.M."/>
        </authorList>
    </citation>
    <scope>NUCLEOTIDE SEQUENCE</scope>
    <source>
        <tissue evidence="17">Salivary gland</tissue>
    </source>
</reference>